<evidence type="ECO:0008006" key="3">
    <source>
        <dbReference type="Google" id="ProtNLM"/>
    </source>
</evidence>
<dbReference type="InterPro" id="IPR009050">
    <property type="entry name" value="Globin-like_sf"/>
</dbReference>
<proteinExistence type="predicted"/>
<sequence>MTNEYQDGVSEEMISALVHRFYDAIRDDTVLGPIFNERITEWDHHLQTMCDFWSSITLKTRRFQGRPMLKHQLIADRTRPDNFARWLDLFKQVVEDEIPSHLQVEFLEPAARIAQSLQMGMFQVPFDKKEVQNQLNLLEGKNEVA</sequence>
<comment type="caution">
    <text evidence="1">The sequence shown here is derived from an EMBL/GenBank/DDBJ whole genome shotgun (WGS) entry which is preliminary data.</text>
</comment>
<dbReference type="EMBL" id="BMHV01000001">
    <property type="protein sequence ID" value="GGF50848.1"/>
    <property type="molecule type" value="Genomic_DNA"/>
</dbReference>
<reference evidence="1" key="2">
    <citation type="submission" date="2020-09" db="EMBL/GenBank/DDBJ databases">
        <authorList>
            <person name="Sun Q."/>
            <person name="Zhou Y."/>
        </authorList>
    </citation>
    <scope>NUCLEOTIDE SEQUENCE</scope>
    <source>
        <strain evidence="1">CGMCC 1.15254</strain>
    </source>
</reference>
<accession>A0A917BNJ8</accession>
<evidence type="ECO:0000313" key="2">
    <source>
        <dbReference type="Proteomes" id="UP000632498"/>
    </source>
</evidence>
<reference evidence="1" key="1">
    <citation type="journal article" date="2014" name="Int. J. Syst. Evol. Microbiol.">
        <title>Complete genome sequence of Corynebacterium casei LMG S-19264T (=DSM 44701T), isolated from a smear-ripened cheese.</title>
        <authorList>
            <consortium name="US DOE Joint Genome Institute (JGI-PGF)"/>
            <person name="Walter F."/>
            <person name="Albersmeier A."/>
            <person name="Kalinowski J."/>
            <person name="Ruckert C."/>
        </authorList>
    </citation>
    <scope>NUCLEOTIDE SEQUENCE</scope>
    <source>
        <strain evidence="1">CGMCC 1.15254</strain>
    </source>
</reference>
<dbReference type="RefSeq" id="WP_188659656.1">
    <property type="nucleotide sequence ID" value="NZ_BMHV01000001.1"/>
</dbReference>
<dbReference type="SUPFAM" id="SSF46458">
    <property type="entry name" value="Globin-like"/>
    <property type="match status" value="1"/>
</dbReference>
<keyword evidence="2" id="KW-1185">Reference proteome</keyword>
<dbReference type="Proteomes" id="UP000632498">
    <property type="component" value="Unassembled WGS sequence"/>
</dbReference>
<dbReference type="GO" id="GO:0019825">
    <property type="term" value="F:oxygen binding"/>
    <property type="evidence" value="ECO:0007669"/>
    <property type="project" value="InterPro"/>
</dbReference>
<dbReference type="Gene3D" id="1.10.490.10">
    <property type="entry name" value="Globins"/>
    <property type="match status" value="1"/>
</dbReference>
<gene>
    <name evidence="1" type="ORF">GCM10011332_00110</name>
</gene>
<dbReference type="InterPro" id="IPR012292">
    <property type="entry name" value="Globin/Proto"/>
</dbReference>
<protein>
    <recommendedName>
        <fullName evidence="3">Preprotein translocase subunit TatC</fullName>
    </recommendedName>
</protein>
<name>A0A917BNJ8_9PROT</name>
<dbReference type="AlphaFoldDB" id="A0A917BNJ8"/>
<dbReference type="GO" id="GO:0020037">
    <property type="term" value="F:heme binding"/>
    <property type="evidence" value="ECO:0007669"/>
    <property type="project" value="InterPro"/>
</dbReference>
<organism evidence="1 2">
    <name type="scientific">Terasakiella brassicae</name>
    <dbReference type="NCBI Taxonomy" id="1634917"/>
    <lineage>
        <taxon>Bacteria</taxon>
        <taxon>Pseudomonadati</taxon>
        <taxon>Pseudomonadota</taxon>
        <taxon>Alphaproteobacteria</taxon>
        <taxon>Rhodospirillales</taxon>
        <taxon>Terasakiellaceae</taxon>
        <taxon>Terasakiella</taxon>
    </lineage>
</organism>
<evidence type="ECO:0000313" key="1">
    <source>
        <dbReference type="EMBL" id="GGF50848.1"/>
    </source>
</evidence>
<dbReference type="CDD" id="cd08916">
    <property type="entry name" value="TrHb3_P"/>
    <property type="match status" value="1"/>
</dbReference>